<dbReference type="PANTHER" id="PTHR12498:SF0">
    <property type="entry name" value="PROTEIN N-TERMINAL ASPARAGINE AMIDOHYDROLASE"/>
    <property type="match status" value="1"/>
</dbReference>
<protein>
    <submittedName>
        <fullName evidence="1">Uncharacterized protein</fullName>
    </submittedName>
</protein>
<evidence type="ECO:0000313" key="2">
    <source>
        <dbReference type="Proteomes" id="UP000215902"/>
    </source>
</evidence>
<reference evidence="1 2" key="1">
    <citation type="submission" date="2017-06" db="EMBL/GenBank/DDBJ databases">
        <title>A platform for efficient transgenesis in Macrostomum lignano, a flatworm model organism for stem cell research.</title>
        <authorList>
            <person name="Berezikov E."/>
        </authorList>
    </citation>
    <scope>NUCLEOTIDE SEQUENCE [LARGE SCALE GENOMIC DNA]</scope>
    <source>
        <strain evidence="1">DV1</strain>
        <tissue evidence="1">Whole organism</tissue>
    </source>
</reference>
<dbReference type="GO" id="GO:0008418">
    <property type="term" value="F:protein-N-terminal asparagine amidohydrolase activity"/>
    <property type="evidence" value="ECO:0007669"/>
    <property type="project" value="InterPro"/>
</dbReference>
<dbReference type="AlphaFoldDB" id="A0A267FI90"/>
<feature type="non-terminal residue" evidence="1">
    <location>
        <position position="1"/>
    </location>
</feature>
<dbReference type="STRING" id="282301.A0A267FI90"/>
<evidence type="ECO:0000313" key="1">
    <source>
        <dbReference type="EMBL" id="PAA73520.1"/>
    </source>
</evidence>
<dbReference type="GO" id="GO:0006511">
    <property type="term" value="P:ubiquitin-dependent protein catabolic process"/>
    <property type="evidence" value="ECO:0007669"/>
    <property type="project" value="TreeGrafter"/>
</dbReference>
<accession>A0A267FI90</accession>
<dbReference type="EMBL" id="NIVC01001008">
    <property type="protein sequence ID" value="PAA73520.1"/>
    <property type="molecule type" value="Genomic_DNA"/>
</dbReference>
<gene>
    <name evidence="1" type="ORF">BOX15_Mlig016556g1</name>
</gene>
<dbReference type="PANTHER" id="PTHR12498">
    <property type="entry name" value="N-TERMINAL ASPARAGINE AMIDOHYDROLASE"/>
    <property type="match status" value="1"/>
</dbReference>
<dbReference type="InterPro" id="IPR026750">
    <property type="entry name" value="NTAN1"/>
</dbReference>
<comment type="caution">
    <text evidence="1">The sequence shown here is derived from an EMBL/GenBank/DDBJ whole genome shotgun (WGS) entry which is preliminary data.</text>
</comment>
<dbReference type="OrthoDB" id="539995at2759"/>
<dbReference type="Pfam" id="PF14736">
    <property type="entry name" value="N_Asn_amidohyd"/>
    <property type="match status" value="1"/>
</dbReference>
<organism evidence="1 2">
    <name type="scientific">Macrostomum lignano</name>
    <dbReference type="NCBI Taxonomy" id="282301"/>
    <lineage>
        <taxon>Eukaryota</taxon>
        <taxon>Metazoa</taxon>
        <taxon>Spiralia</taxon>
        <taxon>Lophotrochozoa</taxon>
        <taxon>Platyhelminthes</taxon>
        <taxon>Rhabditophora</taxon>
        <taxon>Macrostomorpha</taxon>
        <taxon>Macrostomida</taxon>
        <taxon>Macrostomidae</taxon>
        <taxon>Macrostomum</taxon>
    </lineage>
</organism>
<keyword evidence="2" id="KW-1185">Reference proteome</keyword>
<dbReference type="GO" id="GO:0005634">
    <property type="term" value="C:nucleus"/>
    <property type="evidence" value="ECO:0007669"/>
    <property type="project" value="TreeGrafter"/>
</dbReference>
<proteinExistence type="predicted"/>
<name>A0A267FI90_9PLAT</name>
<sequence>TAAWLLLNLLFRQDREFTDRSEDRHKMVLLIRGKPVSSEILSNPEQVYLLISSNMALVTAANQLKSMAVKRFTGQQDGLLYLHQREMAVVSSCDPCVRTLGSDGATSCLVLVLRRISNGDTCMLKYDGCGAGAFIKTCIERMLRQSPLQPLSRQSRLGLQLDAHLVGGFQDPALETMRLTGDLLLAMQSSPFEFHLRTACVAHVNSRVIDDTAYPIIQGVAFCVRRARLTPADFEDRGPWAALRGARFLSSQSGPACVYDSGLPQRLVIEPFSYRQPQAGGLSLDFLISMPDDRLVKFFSPCPAQERPSAYTKQLRDTLRFVRDHRLPLGEVFGRGSIVETLRPWQQPQLQQQHQQQQQQQQQAGSVVAAIELPKEAIAS</sequence>
<dbReference type="Proteomes" id="UP000215902">
    <property type="component" value="Unassembled WGS sequence"/>
</dbReference>